<organism evidence="2 3">
    <name type="scientific">Phormidium nigroviride PCC 7112</name>
    <dbReference type="NCBI Taxonomy" id="179408"/>
    <lineage>
        <taxon>Bacteria</taxon>
        <taxon>Bacillati</taxon>
        <taxon>Cyanobacteriota</taxon>
        <taxon>Cyanophyceae</taxon>
        <taxon>Oscillatoriophycideae</taxon>
        <taxon>Oscillatoriales</taxon>
        <taxon>Oscillatoriaceae</taxon>
        <taxon>Phormidium</taxon>
    </lineage>
</organism>
<dbReference type="KEGG" id="oni:Osc7112_0488"/>
<keyword evidence="3" id="KW-1185">Reference proteome</keyword>
<name>K9VAJ1_9CYAN</name>
<protein>
    <recommendedName>
        <fullName evidence="1">vWA-MoxR associated protein N-terminal HTH domain-containing protein</fullName>
    </recommendedName>
</protein>
<dbReference type="STRING" id="179408.Osc7112_0488"/>
<dbReference type="EMBL" id="CP003614">
    <property type="protein sequence ID" value="AFZ05093.1"/>
    <property type="molecule type" value="Genomic_DNA"/>
</dbReference>
<dbReference type="HOGENOM" id="CLU_130916_0_0_3"/>
<evidence type="ECO:0000313" key="3">
    <source>
        <dbReference type="Proteomes" id="UP000010478"/>
    </source>
</evidence>
<sequence>MQGGKRRKKTEKVGYTNCGSLTPLLMDTAHILQFVDEVLSAKTGKHLNDLQRKIIEGILKRQKYSDIANTYGCSAGHAKDVGYKLLQMLSDVFDEPVDKGNLESVLKRQLNINIALNNSNNIDIEGNSNTINYINSCSEQPNPTPDKNLSETPDFQGNKNQVKIEMVGKLRQLGLSDEQIAEVLGLALEVVKQMD</sequence>
<feature type="domain" description="vWA-MoxR associated protein N-terminal HTH" evidence="1">
    <location>
        <begin position="26"/>
        <end position="109"/>
    </location>
</feature>
<reference evidence="2 3" key="1">
    <citation type="submission" date="2012-05" db="EMBL/GenBank/DDBJ databases">
        <title>Finished chromosome of genome of Oscillatoria sp. PCC 7112.</title>
        <authorList>
            <consortium name="US DOE Joint Genome Institute"/>
            <person name="Gugger M."/>
            <person name="Coursin T."/>
            <person name="Rippka R."/>
            <person name="Tandeau De Marsac N."/>
            <person name="Huntemann M."/>
            <person name="Wei C.-L."/>
            <person name="Han J."/>
            <person name="Detter J.C."/>
            <person name="Han C."/>
            <person name="Tapia R."/>
            <person name="Davenport K."/>
            <person name="Daligault H."/>
            <person name="Erkkila T."/>
            <person name="Gu W."/>
            <person name="Munk A.C.C."/>
            <person name="Teshima H."/>
            <person name="Xu Y."/>
            <person name="Chain P."/>
            <person name="Chen A."/>
            <person name="Krypides N."/>
            <person name="Mavromatis K."/>
            <person name="Markowitz V."/>
            <person name="Szeto E."/>
            <person name="Ivanova N."/>
            <person name="Mikhailova N."/>
            <person name="Ovchinnikova G."/>
            <person name="Pagani I."/>
            <person name="Pati A."/>
            <person name="Goodwin L."/>
            <person name="Peters L."/>
            <person name="Pitluck S."/>
            <person name="Woyke T."/>
            <person name="Kerfeld C."/>
        </authorList>
    </citation>
    <scope>NUCLEOTIDE SEQUENCE [LARGE SCALE GENOMIC DNA]</scope>
    <source>
        <strain evidence="2 3">PCC 7112</strain>
    </source>
</reference>
<accession>K9VAJ1</accession>
<dbReference type="AlphaFoldDB" id="K9VAJ1"/>
<gene>
    <name evidence="2" type="ORF">Osc7112_0488</name>
</gene>
<evidence type="ECO:0000313" key="2">
    <source>
        <dbReference type="EMBL" id="AFZ05093.1"/>
    </source>
</evidence>
<dbReference type="eggNOG" id="COG1672">
    <property type="taxonomic scope" value="Bacteria"/>
</dbReference>
<proteinExistence type="predicted"/>
<dbReference type="Proteomes" id="UP000010478">
    <property type="component" value="Chromosome"/>
</dbReference>
<evidence type="ECO:0000259" key="1">
    <source>
        <dbReference type="Pfam" id="PF26355"/>
    </source>
</evidence>
<dbReference type="Pfam" id="PF26355">
    <property type="entry name" value="HTH_VMAP-M9"/>
    <property type="match status" value="1"/>
</dbReference>
<dbReference type="InterPro" id="IPR058651">
    <property type="entry name" value="HTH_VMAP-M9"/>
</dbReference>